<dbReference type="InterPro" id="IPR033900">
    <property type="entry name" value="Gram_neg_porin_domain"/>
</dbReference>
<keyword evidence="3" id="KW-1185">Reference proteome</keyword>
<name>G4M660_9BURK</name>
<protein>
    <submittedName>
        <fullName evidence="2">Outer membrane protein (Porin)</fullName>
    </submittedName>
</protein>
<dbReference type="GO" id="GO:0016020">
    <property type="term" value="C:membrane"/>
    <property type="evidence" value="ECO:0007669"/>
    <property type="project" value="InterPro"/>
</dbReference>
<dbReference type="BioCyc" id="CBUR1055526:G10QW-270-MONOMER"/>
<dbReference type="GO" id="GO:0015288">
    <property type="term" value="F:porin activity"/>
    <property type="evidence" value="ECO:0007669"/>
    <property type="project" value="InterPro"/>
</dbReference>
<dbReference type="InterPro" id="IPR023614">
    <property type="entry name" value="Porin_dom_sf"/>
</dbReference>
<evidence type="ECO:0000313" key="3">
    <source>
        <dbReference type="Proteomes" id="UP000003511"/>
    </source>
</evidence>
<reference evidence="2 3" key="1">
    <citation type="submission" date="2011-09" db="EMBL/GenBank/DDBJ databases">
        <authorList>
            <person name="Carlier A."/>
        </authorList>
    </citation>
    <scope>NUCLEOTIDE SEQUENCE [LARGE SCALE GENOMIC DNA]</scope>
    <source>
        <strain evidence="2 3">UZHbot1</strain>
    </source>
</reference>
<dbReference type="EMBL" id="CAFE01000055">
    <property type="protein sequence ID" value="CCD36637.1"/>
    <property type="molecule type" value="Genomic_DNA"/>
</dbReference>
<sequence length="224" mass="24467">MTVLFFSITAHAQSRVNLYGIVDGGLLYQNKSGGPGVGGPTANKLFVFNSGGNTNNRWGIGVVEDIGGGIAVGAQLENQFTLGTGALSSPGDMLFSYANVFVRSSFGQITAGRQLDPAYLAYAKADPRDLRQALSAAGYWTLYKVKAQPLVVLPMRGTRSHIRSEAKRYLSERYTILAMSQVAFHRGTDNSNRRDIPKHQPARRSCICAKKRLVRHSRFESLVV</sequence>
<dbReference type="SUPFAM" id="SSF56935">
    <property type="entry name" value="Porins"/>
    <property type="match status" value="1"/>
</dbReference>
<organism evidence="2 3">
    <name type="scientific">Candidatus Paraburkholderia kirkii UZHbot1</name>
    <dbReference type="NCBI Taxonomy" id="1055526"/>
    <lineage>
        <taxon>Bacteria</taxon>
        <taxon>Pseudomonadati</taxon>
        <taxon>Pseudomonadota</taxon>
        <taxon>Betaproteobacteria</taxon>
        <taxon>Burkholderiales</taxon>
        <taxon>Burkholderiaceae</taxon>
        <taxon>Paraburkholderia</taxon>
    </lineage>
</organism>
<dbReference type="CDD" id="cd00342">
    <property type="entry name" value="gram_neg_porins"/>
    <property type="match status" value="1"/>
</dbReference>
<dbReference type="Gene3D" id="2.40.160.10">
    <property type="entry name" value="Porin"/>
    <property type="match status" value="1"/>
</dbReference>
<dbReference type="HOGENOM" id="CLU_1233160_0_0_4"/>
<gene>
    <name evidence="2" type="ORF">BKIR_c144_3175</name>
</gene>
<comment type="caution">
    <text evidence="2">The sequence shown here is derived from an EMBL/GenBank/DDBJ whole genome shotgun (WGS) entry which is preliminary data.</text>
</comment>
<proteinExistence type="predicted"/>
<evidence type="ECO:0000259" key="1">
    <source>
        <dbReference type="Pfam" id="PF13609"/>
    </source>
</evidence>
<accession>G4M660</accession>
<dbReference type="Proteomes" id="UP000003511">
    <property type="component" value="Unassembled WGS sequence"/>
</dbReference>
<dbReference type="AlphaFoldDB" id="G4M660"/>
<feature type="domain" description="Porin" evidence="1">
    <location>
        <begin position="4"/>
        <end position="125"/>
    </location>
</feature>
<dbReference type="Pfam" id="PF13609">
    <property type="entry name" value="Porin_4"/>
    <property type="match status" value="1"/>
</dbReference>
<dbReference type="STRING" id="1055526.BKIR_c144_3175"/>
<evidence type="ECO:0000313" key="2">
    <source>
        <dbReference type="EMBL" id="CCD36637.1"/>
    </source>
</evidence>
<reference evidence="2 3" key="2">
    <citation type="submission" date="2011-10" db="EMBL/GenBank/DDBJ databases">
        <title>Draft genome sequence of Candidatus Burkholderia kirkii.</title>
        <authorList>
            <person name="Carlier A.L."/>
            <person name="Eberl L."/>
        </authorList>
    </citation>
    <scope>NUCLEOTIDE SEQUENCE [LARGE SCALE GENOMIC DNA]</scope>
    <source>
        <strain evidence="2 3">UZHbot1</strain>
    </source>
</reference>